<sequence length="126" mass="13916">MLIFGLLALLFGVVGLLSPATMLQAMNLQVLDMAQRTEGDYTLMFLTASSMASFNMGVYYILASLNNLKIFYRWTVPFRVVTFTVFTLAVMRGIAPSGFIAVGAWELVGAILTGLALWYESSRNIE</sequence>
<protein>
    <recommendedName>
        <fullName evidence="4">DUF4345 domain-containing protein</fullName>
    </recommendedName>
</protein>
<organism evidence="2 3">
    <name type="scientific">Phototrophicus methaneseepsis</name>
    <dbReference type="NCBI Taxonomy" id="2710758"/>
    <lineage>
        <taxon>Bacteria</taxon>
        <taxon>Bacillati</taxon>
        <taxon>Chloroflexota</taxon>
        <taxon>Candidatus Thermofontia</taxon>
        <taxon>Phototrophicales</taxon>
        <taxon>Phototrophicaceae</taxon>
        <taxon>Phototrophicus</taxon>
    </lineage>
</organism>
<proteinExistence type="predicted"/>
<accession>A0A7S8EE53</accession>
<keyword evidence="3" id="KW-1185">Reference proteome</keyword>
<feature type="transmembrane region" description="Helical" evidence="1">
    <location>
        <begin position="41"/>
        <end position="62"/>
    </location>
</feature>
<feature type="transmembrane region" description="Helical" evidence="1">
    <location>
        <begin position="100"/>
        <end position="119"/>
    </location>
</feature>
<dbReference type="EMBL" id="CP062983">
    <property type="protein sequence ID" value="QPC85277.1"/>
    <property type="molecule type" value="Genomic_DNA"/>
</dbReference>
<keyword evidence="1" id="KW-1133">Transmembrane helix</keyword>
<dbReference type="AlphaFoldDB" id="A0A7S8EE53"/>
<evidence type="ECO:0000313" key="2">
    <source>
        <dbReference type="EMBL" id="QPC85277.1"/>
    </source>
</evidence>
<evidence type="ECO:0000256" key="1">
    <source>
        <dbReference type="SAM" id="Phobius"/>
    </source>
</evidence>
<feature type="transmembrane region" description="Helical" evidence="1">
    <location>
        <begin position="74"/>
        <end position="94"/>
    </location>
</feature>
<keyword evidence="1" id="KW-0472">Membrane</keyword>
<dbReference type="KEGG" id="pmet:G4Y79_23365"/>
<gene>
    <name evidence="2" type="ORF">G4Y79_23365</name>
</gene>
<evidence type="ECO:0000313" key="3">
    <source>
        <dbReference type="Proteomes" id="UP000594468"/>
    </source>
</evidence>
<dbReference type="Proteomes" id="UP000594468">
    <property type="component" value="Chromosome"/>
</dbReference>
<name>A0A7S8EE53_9CHLR</name>
<keyword evidence="1" id="KW-0812">Transmembrane</keyword>
<reference evidence="2 3" key="1">
    <citation type="submission" date="2020-02" db="EMBL/GenBank/DDBJ databases">
        <authorList>
            <person name="Zheng R.K."/>
            <person name="Sun C.M."/>
        </authorList>
    </citation>
    <scope>NUCLEOTIDE SEQUENCE [LARGE SCALE GENOMIC DNA]</scope>
    <source>
        <strain evidence="3">rifampicinis</strain>
    </source>
</reference>
<evidence type="ECO:0008006" key="4">
    <source>
        <dbReference type="Google" id="ProtNLM"/>
    </source>
</evidence>